<dbReference type="AlphaFoldDB" id="A0A412G3Y3"/>
<keyword evidence="4 8" id="KW-0479">Metal-binding</keyword>
<dbReference type="SUPFAM" id="SSF53187">
    <property type="entry name" value="Zn-dependent exopeptidases"/>
    <property type="match status" value="1"/>
</dbReference>
<dbReference type="SUPFAM" id="SSF101821">
    <property type="entry name" value="Aminopeptidase/glucanase lid domain"/>
    <property type="match status" value="1"/>
</dbReference>
<evidence type="ECO:0000256" key="6">
    <source>
        <dbReference type="PIRNR" id="PIRNR001123"/>
    </source>
</evidence>
<evidence type="ECO:0000256" key="7">
    <source>
        <dbReference type="PIRSR" id="PIRSR001123-1"/>
    </source>
</evidence>
<sequence length="358" mass="38891">MNSEQRLTMIRRLSDAYGVSGFEDLAAAEARRWIDETRYAVREDHMRNLIIQPKAAGGEVRILLDAHSDELGFMVQAIKPNGTLTFLPLGGWAANTVPAHKVKVRNRRGEYISGVVAAKPVHFMSESERRAPSEISAMVIDVGSHSLEETRDVFQIEIGAPVVPDVTCEIQREKGLIIGKALDCRIGVAALLETLDQIDPGVHRNHVAACLSSQEEVGDRGIQTALHQLEADVAIVFEGCPADDTFTEDWLCQTAMGKGPMLRHMDRSIIANPRWMRQVLTLAHDRGIPVQESVRSGGGNNGAMIQLSQRGIPTVVLGIPVRYIHSHHGIACLADVEAAVALAKAVVDTVSAADVDGL</sequence>
<feature type="active site" description="Proton acceptor" evidence="7">
    <location>
        <position position="215"/>
    </location>
</feature>
<comment type="similarity">
    <text evidence="1 6">Belongs to the peptidase M42 family.</text>
</comment>
<proteinExistence type="inferred from homology"/>
<dbReference type="GO" id="GO:0046872">
    <property type="term" value="F:metal ion binding"/>
    <property type="evidence" value="ECO:0007669"/>
    <property type="project" value="UniProtKB-UniRule"/>
</dbReference>
<protein>
    <submittedName>
        <fullName evidence="9">M42 family peptidase</fullName>
    </submittedName>
</protein>
<dbReference type="InterPro" id="IPR008007">
    <property type="entry name" value="Peptidase_M42"/>
</dbReference>
<dbReference type="GeneID" id="83014934"/>
<dbReference type="RefSeq" id="WP_117894460.1">
    <property type="nucleotide sequence ID" value="NZ_CABJCV010000005.1"/>
</dbReference>
<dbReference type="PANTHER" id="PTHR32481">
    <property type="entry name" value="AMINOPEPTIDASE"/>
    <property type="match status" value="1"/>
</dbReference>
<keyword evidence="3" id="KW-0645">Protease</keyword>
<feature type="binding site" evidence="8">
    <location>
        <position position="67"/>
    </location>
    <ligand>
        <name>Zn(2+)</name>
        <dbReference type="ChEBI" id="CHEBI:29105"/>
        <label>1</label>
    </ligand>
</feature>
<keyword evidence="10" id="KW-1185">Reference proteome</keyword>
<feature type="binding site" evidence="8">
    <location>
        <position position="183"/>
    </location>
    <ligand>
        <name>Zn(2+)</name>
        <dbReference type="ChEBI" id="CHEBI:29105"/>
        <label>2</label>
    </ligand>
</feature>
<organism evidence="9 10">
    <name type="scientific">Holdemania filiformis</name>
    <dbReference type="NCBI Taxonomy" id="61171"/>
    <lineage>
        <taxon>Bacteria</taxon>
        <taxon>Bacillati</taxon>
        <taxon>Bacillota</taxon>
        <taxon>Erysipelotrichia</taxon>
        <taxon>Erysipelotrichales</taxon>
        <taxon>Erysipelotrichaceae</taxon>
        <taxon>Holdemania</taxon>
    </lineage>
</organism>
<gene>
    <name evidence="9" type="ORF">DWY25_05890</name>
</gene>
<evidence type="ECO:0000256" key="4">
    <source>
        <dbReference type="ARBA" id="ARBA00022723"/>
    </source>
</evidence>
<dbReference type="PIRSF" id="PIRSF001123">
    <property type="entry name" value="PepA_GA"/>
    <property type="match status" value="1"/>
</dbReference>
<keyword evidence="2" id="KW-0031">Aminopeptidase</keyword>
<evidence type="ECO:0000256" key="8">
    <source>
        <dbReference type="PIRSR" id="PIRSR001123-2"/>
    </source>
</evidence>
<feature type="binding site" evidence="8">
    <location>
        <position position="216"/>
    </location>
    <ligand>
        <name>Zn(2+)</name>
        <dbReference type="ChEBI" id="CHEBI:29105"/>
        <label>2</label>
    </ligand>
</feature>
<feature type="binding site" evidence="8">
    <location>
        <position position="238"/>
    </location>
    <ligand>
        <name>Zn(2+)</name>
        <dbReference type="ChEBI" id="CHEBI:29105"/>
        <label>1</label>
    </ligand>
</feature>
<evidence type="ECO:0000256" key="3">
    <source>
        <dbReference type="ARBA" id="ARBA00022670"/>
    </source>
</evidence>
<comment type="cofactor">
    <cofactor evidence="8">
        <name>a divalent metal cation</name>
        <dbReference type="ChEBI" id="CHEBI:60240"/>
    </cofactor>
    <text evidence="8">Binds 2 divalent metal cations per subunit.</text>
</comment>
<feature type="binding site" evidence="8">
    <location>
        <position position="325"/>
    </location>
    <ligand>
        <name>Zn(2+)</name>
        <dbReference type="ChEBI" id="CHEBI:29105"/>
        <label>2</label>
    </ligand>
</feature>
<feature type="binding site" evidence="8">
    <location>
        <position position="183"/>
    </location>
    <ligand>
        <name>Zn(2+)</name>
        <dbReference type="ChEBI" id="CHEBI:29105"/>
        <label>1</label>
    </ligand>
</feature>
<dbReference type="GO" id="GO:0004177">
    <property type="term" value="F:aminopeptidase activity"/>
    <property type="evidence" value="ECO:0007669"/>
    <property type="project" value="UniProtKB-UniRule"/>
</dbReference>
<evidence type="ECO:0000256" key="2">
    <source>
        <dbReference type="ARBA" id="ARBA00022438"/>
    </source>
</evidence>
<dbReference type="EMBL" id="QRUP01000005">
    <property type="protein sequence ID" value="RGR75304.1"/>
    <property type="molecule type" value="Genomic_DNA"/>
</dbReference>
<evidence type="ECO:0000313" key="9">
    <source>
        <dbReference type="EMBL" id="RGR75304.1"/>
    </source>
</evidence>
<dbReference type="Gene3D" id="2.40.30.40">
    <property type="entry name" value="Peptidase M42, domain 2"/>
    <property type="match status" value="1"/>
</dbReference>
<evidence type="ECO:0000313" key="10">
    <source>
        <dbReference type="Proteomes" id="UP000284178"/>
    </source>
</evidence>
<accession>A0A412G3Y3</accession>
<dbReference type="Pfam" id="PF05343">
    <property type="entry name" value="Peptidase_M42"/>
    <property type="match status" value="1"/>
</dbReference>
<evidence type="ECO:0000256" key="5">
    <source>
        <dbReference type="ARBA" id="ARBA00022801"/>
    </source>
</evidence>
<name>A0A412G3Y3_9FIRM</name>
<dbReference type="Proteomes" id="UP000284178">
    <property type="component" value="Unassembled WGS sequence"/>
</dbReference>
<dbReference type="InterPro" id="IPR023367">
    <property type="entry name" value="Peptidase_M42_dom2"/>
</dbReference>
<comment type="caution">
    <text evidence="9">The sequence shown here is derived from an EMBL/GenBank/DDBJ whole genome shotgun (WGS) entry which is preliminary data.</text>
</comment>
<dbReference type="Gene3D" id="3.40.630.10">
    <property type="entry name" value="Zn peptidases"/>
    <property type="match status" value="1"/>
</dbReference>
<keyword evidence="5" id="KW-0378">Hydrolase</keyword>
<evidence type="ECO:0000256" key="1">
    <source>
        <dbReference type="ARBA" id="ARBA00006272"/>
    </source>
</evidence>
<reference evidence="9 10" key="1">
    <citation type="submission" date="2018-08" db="EMBL/GenBank/DDBJ databases">
        <title>A genome reference for cultivated species of the human gut microbiota.</title>
        <authorList>
            <person name="Zou Y."/>
            <person name="Xue W."/>
            <person name="Luo G."/>
        </authorList>
    </citation>
    <scope>NUCLEOTIDE SEQUENCE [LARGE SCALE GENOMIC DNA]</scope>
    <source>
        <strain evidence="9 10">AF24-29</strain>
    </source>
</reference>
<dbReference type="InterPro" id="IPR051464">
    <property type="entry name" value="Peptidase_M42_aminopept"/>
</dbReference>
<dbReference type="GO" id="GO:0006508">
    <property type="term" value="P:proteolysis"/>
    <property type="evidence" value="ECO:0007669"/>
    <property type="project" value="UniProtKB-KW"/>
</dbReference>
<dbReference type="PANTHER" id="PTHR32481:SF0">
    <property type="entry name" value="AMINOPEPTIDASE YPDE-RELATED"/>
    <property type="match status" value="1"/>
</dbReference>